<keyword evidence="1" id="KW-0472">Membrane</keyword>
<organism evidence="2 3">
    <name type="scientific">Portunus trituberculatus</name>
    <name type="common">Swimming crab</name>
    <name type="synonym">Neptunus trituberculatus</name>
    <dbReference type="NCBI Taxonomy" id="210409"/>
    <lineage>
        <taxon>Eukaryota</taxon>
        <taxon>Metazoa</taxon>
        <taxon>Ecdysozoa</taxon>
        <taxon>Arthropoda</taxon>
        <taxon>Crustacea</taxon>
        <taxon>Multicrustacea</taxon>
        <taxon>Malacostraca</taxon>
        <taxon>Eumalacostraca</taxon>
        <taxon>Eucarida</taxon>
        <taxon>Decapoda</taxon>
        <taxon>Pleocyemata</taxon>
        <taxon>Brachyura</taxon>
        <taxon>Eubrachyura</taxon>
        <taxon>Portunoidea</taxon>
        <taxon>Portunidae</taxon>
        <taxon>Portuninae</taxon>
        <taxon>Portunus</taxon>
    </lineage>
</organism>
<dbReference type="Proteomes" id="UP000324222">
    <property type="component" value="Unassembled WGS sequence"/>
</dbReference>
<name>A0A5B7INV7_PORTR</name>
<evidence type="ECO:0000313" key="2">
    <source>
        <dbReference type="EMBL" id="MPC87161.1"/>
    </source>
</evidence>
<accession>A0A5B7INV7</accession>
<proteinExistence type="predicted"/>
<protein>
    <submittedName>
        <fullName evidence="2">Uncharacterized protein</fullName>
    </submittedName>
</protein>
<gene>
    <name evidence="2" type="ORF">E2C01_082013</name>
</gene>
<keyword evidence="3" id="KW-1185">Reference proteome</keyword>
<dbReference type="EMBL" id="VSRR010073676">
    <property type="protein sequence ID" value="MPC87161.1"/>
    <property type="molecule type" value="Genomic_DNA"/>
</dbReference>
<keyword evidence="1" id="KW-0812">Transmembrane</keyword>
<keyword evidence="1" id="KW-1133">Transmembrane helix</keyword>
<feature type="transmembrane region" description="Helical" evidence="1">
    <location>
        <begin position="43"/>
        <end position="62"/>
    </location>
</feature>
<evidence type="ECO:0000256" key="1">
    <source>
        <dbReference type="SAM" id="Phobius"/>
    </source>
</evidence>
<reference evidence="2 3" key="1">
    <citation type="submission" date="2019-05" db="EMBL/GenBank/DDBJ databases">
        <title>Another draft genome of Portunus trituberculatus and its Hox gene families provides insights of decapod evolution.</title>
        <authorList>
            <person name="Jeong J.-H."/>
            <person name="Song I."/>
            <person name="Kim S."/>
            <person name="Choi T."/>
            <person name="Kim D."/>
            <person name="Ryu S."/>
            <person name="Kim W."/>
        </authorList>
    </citation>
    <scope>NUCLEOTIDE SEQUENCE [LARGE SCALE GENOMIC DNA]</scope>
    <source>
        <tissue evidence="2">Muscle</tissue>
    </source>
</reference>
<evidence type="ECO:0000313" key="3">
    <source>
        <dbReference type="Proteomes" id="UP000324222"/>
    </source>
</evidence>
<sequence length="106" mass="11686">MVGRKGYEQFPGQRTGNVYGFMHGFSPSREQAGVNMAFIVRGILIRFSFPIYFLLFVHLSVLPARLSLALSSPASPATAMTRISKFSRPFTGTLYVNCGNSFLGDN</sequence>
<dbReference type="AlphaFoldDB" id="A0A5B7INV7"/>
<comment type="caution">
    <text evidence="2">The sequence shown here is derived from an EMBL/GenBank/DDBJ whole genome shotgun (WGS) entry which is preliminary data.</text>
</comment>